<protein>
    <recommendedName>
        <fullName evidence="3">Peptidase S1 domain-containing protein</fullName>
    </recommendedName>
</protein>
<evidence type="ECO:0000256" key="1">
    <source>
        <dbReference type="SAM" id="MobiDB-lite"/>
    </source>
</evidence>
<feature type="compositionally biased region" description="Low complexity" evidence="1">
    <location>
        <begin position="34"/>
        <end position="49"/>
    </location>
</feature>
<organism evidence="2">
    <name type="scientific">bioreactor metagenome</name>
    <dbReference type="NCBI Taxonomy" id="1076179"/>
    <lineage>
        <taxon>unclassified sequences</taxon>
        <taxon>metagenomes</taxon>
        <taxon>ecological metagenomes</taxon>
    </lineage>
</organism>
<dbReference type="GO" id="GO:0006508">
    <property type="term" value="P:proteolysis"/>
    <property type="evidence" value="ECO:0007669"/>
    <property type="project" value="InterPro"/>
</dbReference>
<dbReference type="SUPFAM" id="SSF50494">
    <property type="entry name" value="Trypsin-like serine proteases"/>
    <property type="match status" value="1"/>
</dbReference>
<dbReference type="PROSITE" id="PS00134">
    <property type="entry name" value="TRYPSIN_HIS"/>
    <property type="match status" value="1"/>
</dbReference>
<dbReference type="GO" id="GO:0004252">
    <property type="term" value="F:serine-type endopeptidase activity"/>
    <property type="evidence" value="ECO:0007669"/>
    <property type="project" value="InterPro"/>
</dbReference>
<comment type="caution">
    <text evidence="2">The sequence shown here is derived from an EMBL/GenBank/DDBJ whole genome shotgun (WGS) entry which is preliminary data.</text>
</comment>
<evidence type="ECO:0000313" key="2">
    <source>
        <dbReference type="EMBL" id="MPN15625.1"/>
    </source>
</evidence>
<dbReference type="InterPro" id="IPR018114">
    <property type="entry name" value="TRYPSIN_HIS"/>
</dbReference>
<name>A0A645FMI9_9ZZZZ</name>
<dbReference type="AlphaFoldDB" id="A0A645FMI9"/>
<evidence type="ECO:0008006" key="3">
    <source>
        <dbReference type="Google" id="ProtNLM"/>
    </source>
</evidence>
<sequence length="240" mass="23880">MGRHAVTPSMVPTVTPATPLNATPAPAAAPPPSAAATPTSTVTPSAAAPTTALTARPASTAADLHAWIVRTTCTAAVLDTPSGSWLLTAAHCDTPESIDAAGRTWSVVDRVTPQGDLPAGAATEDLALLQVDGDLEAAVGGGFTVGTAVADGSTVSIRGYPSDSDELTGCDGLPVSVEPGGITADSCDLPDGTSGSPWYTADGVIHGMTGGPDDGGTSDWESESPRFTDETLIWVSSVVG</sequence>
<accession>A0A645FMI9</accession>
<feature type="region of interest" description="Disordered" evidence="1">
    <location>
        <begin position="1"/>
        <end position="49"/>
    </location>
</feature>
<reference evidence="2" key="1">
    <citation type="submission" date="2019-08" db="EMBL/GenBank/DDBJ databases">
        <authorList>
            <person name="Kucharzyk K."/>
            <person name="Murdoch R.W."/>
            <person name="Higgins S."/>
            <person name="Loffler F."/>
        </authorList>
    </citation>
    <scope>NUCLEOTIDE SEQUENCE</scope>
</reference>
<dbReference type="InterPro" id="IPR009003">
    <property type="entry name" value="Peptidase_S1_PA"/>
</dbReference>
<gene>
    <name evidence="2" type="ORF">SDC9_162959</name>
</gene>
<feature type="compositionally biased region" description="Low complexity" evidence="1">
    <location>
        <begin position="12"/>
        <end position="26"/>
    </location>
</feature>
<dbReference type="EMBL" id="VSSQ01062444">
    <property type="protein sequence ID" value="MPN15625.1"/>
    <property type="molecule type" value="Genomic_DNA"/>
</dbReference>
<proteinExistence type="predicted"/>